<accession>A0A6J5P5Y2</accession>
<reference evidence="1" key="1">
    <citation type="submission" date="2020-04" db="EMBL/GenBank/DDBJ databases">
        <authorList>
            <person name="Chiriac C."/>
            <person name="Salcher M."/>
            <person name="Ghai R."/>
            <person name="Kavagutti S V."/>
        </authorList>
    </citation>
    <scope>NUCLEOTIDE SEQUENCE</scope>
</reference>
<evidence type="ECO:0000313" key="1">
    <source>
        <dbReference type="EMBL" id="CAB4162934.1"/>
    </source>
</evidence>
<sequence length="92" mass="10471">MNKIFIVTLATVATISLAGCSAREPQIYTVGPVSTTVLSSSLYQNRPVYVNQFRPSYYQPRHPVYVMPPRRPQCFSRLESTYGGVVERRICR</sequence>
<proteinExistence type="predicted"/>
<protein>
    <recommendedName>
        <fullName evidence="2">Lipoprotein</fullName>
    </recommendedName>
</protein>
<organism evidence="1">
    <name type="scientific">uncultured Caudovirales phage</name>
    <dbReference type="NCBI Taxonomy" id="2100421"/>
    <lineage>
        <taxon>Viruses</taxon>
        <taxon>Duplodnaviria</taxon>
        <taxon>Heunggongvirae</taxon>
        <taxon>Uroviricota</taxon>
        <taxon>Caudoviricetes</taxon>
        <taxon>Peduoviridae</taxon>
        <taxon>Maltschvirus</taxon>
        <taxon>Maltschvirus maltsch</taxon>
    </lineage>
</organism>
<evidence type="ECO:0008006" key="2">
    <source>
        <dbReference type="Google" id="ProtNLM"/>
    </source>
</evidence>
<gene>
    <name evidence="1" type="ORF">UFOVP787_188</name>
</gene>
<name>A0A6J5P5Y2_9CAUD</name>
<dbReference type="EMBL" id="LR796734">
    <property type="protein sequence ID" value="CAB4162934.1"/>
    <property type="molecule type" value="Genomic_DNA"/>
</dbReference>
<dbReference type="PROSITE" id="PS51257">
    <property type="entry name" value="PROKAR_LIPOPROTEIN"/>
    <property type="match status" value="1"/>
</dbReference>